<sequence length="132" mass="14872">MDKPSKLSLLSDLIALARVSDGVKDIEHSFLVVVANQMGISETDLKLLYDVPQKPVPIQPEANRILHFHRLVLMMNVDRDTDALELVKVKNFGLRMGLSQEAVTTVLKVMDDYPNKVVPPDVLIKIFKTQHN</sequence>
<name>A0ABW3CZS4_9FLAO</name>
<dbReference type="RefSeq" id="WP_386407011.1">
    <property type="nucleotide sequence ID" value="NZ_JBHTJH010000004.1"/>
</dbReference>
<proteinExistence type="predicted"/>
<dbReference type="EMBL" id="JBHTJH010000004">
    <property type="protein sequence ID" value="MFD0862320.1"/>
    <property type="molecule type" value="Genomic_DNA"/>
</dbReference>
<organism evidence="1 2">
    <name type="scientific">Sungkyunkwania multivorans</name>
    <dbReference type="NCBI Taxonomy" id="1173618"/>
    <lineage>
        <taxon>Bacteria</taxon>
        <taxon>Pseudomonadati</taxon>
        <taxon>Bacteroidota</taxon>
        <taxon>Flavobacteriia</taxon>
        <taxon>Flavobacteriales</taxon>
        <taxon>Flavobacteriaceae</taxon>
        <taxon>Sungkyunkwania</taxon>
    </lineage>
</organism>
<reference evidence="2" key="1">
    <citation type="journal article" date="2019" name="Int. J. Syst. Evol. Microbiol.">
        <title>The Global Catalogue of Microorganisms (GCM) 10K type strain sequencing project: providing services to taxonomists for standard genome sequencing and annotation.</title>
        <authorList>
            <consortium name="The Broad Institute Genomics Platform"/>
            <consortium name="The Broad Institute Genome Sequencing Center for Infectious Disease"/>
            <person name="Wu L."/>
            <person name="Ma J."/>
        </authorList>
    </citation>
    <scope>NUCLEOTIDE SEQUENCE [LARGE SCALE GENOMIC DNA]</scope>
    <source>
        <strain evidence="2">CCUG 62952</strain>
    </source>
</reference>
<evidence type="ECO:0000313" key="2">
    <source>
        <dbReference type="Proteomes" id="UP001596978"/>
    </source>
</evidence>
<protein>
    <submittedName>
        <fullName evidence="1">TerB family tellurite resistance protein</fullName>
    </submittedName>
</protein>
<keyword evidence="2" id="KW-1185">Reference proteome</keyword>
<dbReference type="SUPFAM" id="SSF158682">
    <property type="entry name" value="TerB-like"/>
    <property type="match status" value="1"/>
</dbReference>
<dbReference type="InterPro" id="IPR029024">
    <property type="entry name" value="TerB-like"/>
</dbReference>
<dbReference type="Proteomes" id="UP001596978">
    <property type="component" value="Unassembled WGS sequence"/>
</dbReference>
<gene>
    <name evidence="1" type="ORF">ACFQ1M_08860</name>
</gene>
<accession>A0ABW3CZS4</accession>
<evidence type="ECO:0000313" key="1">
    <source>
        <dbReference type="EMBL" id="MFD0862320.1"/>
    </source>
</evidence>
<comment type="caution">
    <text evidence="1">The sequence shown here is derived from an EMBL/GenBank/DDBJ whole genome shotgun (WGS) entry which is preliminary data.</text>
</comment>